<comment type="caution">
    <text evidence="4">The sequence shown here is derived from an EMBL/GenBank/DDBJ whole genome shotgun (WGS) entry which is preliminary data.</text>
</comment>
<proteinExistence type="predicted"/>
<dbReference type="RefSeq" id="WP_171414683.1">
    <property type="nucleotide sequence ID" value="NZ_JABFOR010000002.1"/>
</dbReference>
<evidence type="ECO:0000256" key="2">
    <source>
        <dbReference type="ARBA" id="ARBA00022840"/>
    </source>
</evidence>
<dbReference type="GO" id="GO:0016887">
    <property type="term" value="F:ATP hydrolysis activity"/>
    <property type="evidence" value="ECO:0007669"/>
    <property type="project" value="InterPro"/>
</dbReference>
<dbReference type="SUPFAM" id="SSF52540">
    <property type="entry name" value="P-loop containing nucleoside triphosphate hydrolases"/>
    <property type="match status" value="1"/>
</dbReference>
<evidence type="ECO:0000313" key="4">
    <source>
        <dbReference type="EMBL" id="NOJ69378.1"/>
    </source>
</evidence>
<dbReference type="EMBL" id="JABFOR010000002">
    <property type="protein sequence ID" value="NOJ69378.1"/>
    <property type="molecule type" value="Genomic_DNA"/>
</dbReference>
<dbReference type="InterPro" id="IPR003439">
    <property type="entry name" value="ABC_transporter-like_ATP-bd"/>
</dbReference>
<name>A0AAP6ZS13_PAEAL</name>
<dbReference type="Gene3D" id="3.40.50.300">
    <property type="entry name" value="P-loop containing nucleotide triphosphate hydrolases"/>
    <property type="match status" value="1"/>
</dbReference>
<dbReference type="Proteomes" id="UP000552038">
    <property type="component" value="Unassembled WGS sequence"/>
</dbReference>
<reference evidence="4 5" key="1">
    <citation type="submission" date="2020-05" db="EMBL/GenBank/DDBJ databases">
        <title>Whole genome sequencing and identification of novel metabolites from Paenibacillus alvei strain JR949.</title>
        <authorList>
            <person name="Rajendhran J."/>
            <person name="Sree Pranav P."/>
            <person name="Mahalakshmi B."/>
            <person name="Karthikeyan R."/>
        </authorList>
    </citation>
    <scope>NUCLEOTIDE SEQUENCE [LARGE SCALE GENOMIC DNA]</scope>
    <source>
        <strain evidence="4 5">JR949</strain>
    </source>
</reference>
<protein>
    <submittedName>
        <fullName evidence="4">ABC transporter ATP-binding protein</fullName>
    </submittedName>
</protein>
<feature type="domain" description="ABC transporter" evidence="3">
    <location>
        <begin position="7"/>
        <end position="230"/>
    </location>
</feature>
<organism evidence="4 5">
    <name type="scientific">Paenibacillus alvei</name>
    <name type="common">Bacillus alvei</name>
    <dbReference type="NCBI Taxonomy" id="44250"/>
    <lineage>
        <taxon>Bacteria</taxon>
        <taxon>Bacillati</taxon>
        <taxon>Bacillota</taxon>
        <taxon>Bacilli</taxon>
        <taxon>Bacillales</taxon>
        <taxon>Paenibacillaceae</taxon>
        <taxon>Paenibacillus</taxon>
    </lineage>
</organism>
<keyword evidence="2 4" id="KW-0067">ATP-binding</keyword>
<evidence type="ECO:0000259" key="3">
    <source>
        <dbReference type="PROSITE" id="PS50893"/>
    </source>
</evidence>
<dbReference type="PANTHER" id="PTHR43158:SF1">
    <property type="entry name" value="ABC TRANSPORTER, ATP-BINDING PROTEIN"/>
    <property type="match status" value="1"/>
</dbReference>
<gene>
    <name evidence="4" type="ORF">HMI46_02240</name>
</gene>
<dbReference type="InterPro" id="IPR003593">
    <property type="entry name" value="AAA+_ATPase"/>
</dbReference>
<dbReference type="PANTHER" id="PTHR43158">
    <property type="entry name" value="SKFA PEPTIDE EXPORT ATP-BINDING PROTEIN SKFE"/>
    <property type="match status" value="1"/>
</dbReference>
<dbReference type="GO" id="GO:0005524">
    <property type="term" value="F:ATP binding"/>
    <property type="evidence" value="ECO:0007669"/>
    <property type="project" value="UniProtKB-KW"/>
</dbReference>
<dbReference type="PROSITE" id="PS50893">
    <property type="entry name" value="ABC_TRANSPORTER_2"/>
    <property type="match status" value="1"/>
</dbReference>
<dbReference type="AlphaFoldDB" id="A0AAP6ZS13"/>
<keyword evidence="1" id="KW-0547">Nucleotide-binding</keyword>
<dbReference type="SMART" id="SM00382">
    <property type="entry name" value="AAA"/>
    <property type="match status" value="1"/>
</dbReference>
<dbReference type="CDD" id="cd03230">
    <property type="entry name" value="ABC_DR_subfamily_A"/>
    <property type="match status" value="1"/>
</dbReference>
<dbReference type="Pfam" id="PF00005">
    <property type="entry name" value="ABC_tran"/>
    <property type="match status" value="1"/>
</dbReference>
<evidence type="ECO:0000313" key="5">
    <source>
        <dbReference type="Proteomes" id="UP000552038"/>
    </source>
</evidence>
<dbReference type="InterPro" id="IPR027417">
    <property type="entry name" value="P-loop_NTPase"/>
</dbReference>
<sequence>MSQSIAIRAEHITKRYGKKLALHNFSLEIPAGKVIGILGANGAGKSTLFRMITGLIQPDQGKLEVLGRTPGWQTNRDISYLPDRARWFEGHTVKHALDWAENLLPNFERERADALVAFMKLDQDMPTQGMSRGQEARLMLTICMARHVPLLILDEPFSGIDLLSRERIIASIIDNLTVRDQTVLISTHEIHETEGIFDYVVFIDNGQVLLQGDVETLRSEHGSMESLYRNLYRHKEGE</sequence>
<accession>A0AAP6ZS13</accession>
<evidence type="ECO:0000256" key="1">
    <source>
        <dbReference type="ARBA" id="ARBA00022741"/>
    </source>
</evidence>